<protein>
    <submittedName>
        <fullName evidence="6">D-3-phosphoglycerate dehydrogenase</fullName>
    </submittedName>
</protein>
<dbReference type="AlphaFoldDB" id="T0ZGG3"/>
<gene>
    <name evidence="6" type="ORF">B1B_13831</name>
</gene>
<dbReference type="PANTHER" id="PTHR42789:SF1">
    <property type="entry name" value="D-ISOMER SPECIFIC 2-HYDROXYACID DEHYDROGENASE FAMILY PROTEIN (AFU_ORTHOLOGUE AFUA_6G10090)"/>
    <property type="match status" value="1"/>
</dbReference>
<evidence type="ECO:0000256" key="3">
    <source>
        <dbReference type="ARBA" id="ARBA00023027"/>
    </source>
</evidence>
<feature type="domain" description="D-isomer specific 2-hydroxyacid dehydrogenase catalytic" evidence="4">
    <location>
        <begin position="15"/>
        <end position="317"/>
    </location>
</feature>
<dbReference type="Pfam" id="PF02826">
    <property type="entry name" value="2-Hacid_dh_C"/>
    <property type="match status" value="1"/>
</dbReference>
<comment type="similarity">
    <text evidence="1">Belongs to the D-isomer specific 2-hydroxyacid dehydrogenase family.</text>
</comment>
<keyword evidence="2" id="KW-0560">Oxidoreductase</keyword>
<dbReference type="Gene3D" id="3.40.50.720">
    <property type="entry name" value="NAD(P)-binding Rossmann-like Domain"/>
    <property type="match status" value="2"/>
</dbReference>
<dbReference type="InterPro" id="IPR050857">
    <property type="entry name" value="D-2-hydroxyacid_DH"/>
</dbReference>
<evidence type="ECO:0000313" key="6">
    <source>
        <dbReference type="EMBL" id="EQD43422.1"/>
    </source>
</evidence>
<evidence type="ECO:0000259" key="4">
    <source>
        <dbReference type="Pfam" id="PF00389"/>
    </source>
</evidence>
<keyword evidence="3" id="KW-0520">NAD</keyword>
<reference evidence="6" key="2">
    <citation type="journal article" date="2014" name="ISME J.">
        <title>Microbial stratification in low pH oxic and suboxic macroscopic growths along an acid mine drainage.</title>
        <authorList>
            <person name="Mendez-Garcia C."/>
            <person name="Mesa V."/>
            <person name="Sprenger R.R."/>
            <person name="Richter M."/>
            <person name="Diez M.S."/>
            <person name="Solano J."/>
            <person name="Bargiela R."/>
            <person name="Golyshina O.V."/>
            <person name="Manteca A."/>
            <person name="Ramos J.L."/>
            <person name="Gallego J.R."/>
            <person name="Llorente I."/>
            <person name="Martins Dos Santos V.A."/>
            <person name="Jensen O.N."/>
            <person name="Pelaez A.I."/>
            <person name="Sanchez J."/>
            <person name="Ferrer M."/>
        </authorList>
    </citation>
    <scope>NUCLEOTIDE SEQUENCE</scope>
</reference>
<dbReference type="InterPro" id="IPR006139">
    <property type="entry name" value="D-isomer_2_OHA_DH_cat_dom"/>
</dbReference>
<dbReference type="CDD" id="cd12173">
    <property type="entry name" value="PGDH_4"/>
    <property type="match status" value="1"/>
</dbReference>
<dbReference type="SUPFAM" id="SSF52283">
    <property type="entry name" value="Formate/glycerate dehydrogenase catalytic domain-like"/>
    <property type="match status" value="1"/>
</dbReference>
<dbReference type="EMBL" id="AUZY01009121">
    <property type="protein sequence ID" value="EQD43422.1"/>
    <property type="molecule type" value="Genomic_DNA"/>
</dbReference>
<dbReference type="Pfam" id="PF00389">
    <property type="entry name" value="2-Hacid_dh"/>
    <property type="match status" value="1"/>
</dbReference>
<dbReference type="PANTHER" id="PTHR42789">
    <property type="entry name" value="D-ISOMER SPECIFIC 2-HYDROXYACID DEHYDROGENASE FAMILY PROTEIN (AFU_ORTHOLOGUE AFUA_6G10090)"/>
    <property type="match status" value="1"/>
</dbReference>
<dbReference type="InterPro" id="IPR006140">
    <property type="entry name" value="D-isomer_DH_NAD-bd"/>
</dbReference>
<evidence type="ECO:0000256" key="2">
    <source>
        <dbReference type="ARBA" id="ARBA00023002"/>
    </source>
</evidence>
<sequence>MPAGVAGGMSDLPLVVVADPIDADAVEQLRGGPCRVQDASADPASLAAVLPGAWGLVVRSRTKVTRELLAAAPQLRLVARAGVGVDNVDRVAAAARGITVVNAPQAATASVAELSVALYLLLVRELRPKLDGTRAGRWERGTSGHELQGRTVGFLGYGRIAREVARRLAPFGTTAIAFDPFVRTTDDGTRIVPFDELLSGSDIVSVHAAQTSENRHLLNAAAFARMRRGAFVVNVARGSLVDEAALLAALESGQVGGAALDVLEVEPPVNRALVEHPRVIVTPHLGASTHEAQRRAGRDVVEEVLRALRHEPLRHAVPAPEVRA</sequence>
<feature type="domain" description="D-isomer specific 2-hydroxyacid dehydrogenase NAD-binding" evidence="5">
    <location>
        <begin position="117"/>
        <end position="286"/>
    </location>
</feature>
<organism evidence="6">
    <name type="scientific">mine drainage metagenome</name>
    <dbReference type="NCBI Taxonomy" id="410659"/>
    <lineage>
        <taxon>unclassified sequences</taxon>
        <taxon>metagenomes</taxon>
        <taxon>ecological metagenomes</taxon>
    </lineage>
</organism>
<accession>T0ZGG3</accession>
<dbReference type="InterPro" id="IPR036291">
    <property type="entry name" value="NAD(P)-bd_dom_sf"/>
</dbReference>
<dbReference type="PROSITE" id="PS00671">
    <property type="entry name" value="D_2_HYDROXYACID_DH_3"/>
    <property type="match status" value="1"/>
</dbReference>
<evidence type="ECO:0000259" key="5">
    <source>
        <dbReference type="Pfam" id="PF02826"/>
    </source>
</evidence>
<evidence type="ECO:0000256" key="1">
    <source>
        <dbReference type="ARBA" id="ARBA00005854"/>
    </source>
</evidence>
<dbReference type="GO" id="GO:0016616">
    <property type="term" value="F:oxidoreductase activity, acting on the CH-OH group of donors, NAD or NADP as acceptor"/>
    <property type="evidence" value="ECO:0007669"/>
    <property type="project" value="InterPro"/>
</dbReference>
<name>T0ZGG3_9ZZZZ</name>
<dbReference type="GO" id="GO:0051287">
    <property type="term" value="F:NAD binding"/>
    <property type="evidence" value="ECO:0007669"/>
    <property type="project" value="InterPro"/>
</dbReference>
<reference evidence="6" key="1">
    <citation type="submission" date="2013-08" db="EMBL/GenBank/DDBJ databases">
        <authorList>
            <person name="Mendez C."/>
            <person name="Richter M."/>
            <person name="Ferrer M."/>
            <person name="Sanchez J."/>
        </authorList>
    </citation>
    <scope>NUCLEOTIDE SEQUENCE</scope>
</reference>
<proteinExistence type="inferred from homology"/>
<dbReference type="SUPFAM" id="SSF51735">
    <property type="entry name" value="NAD(P)-binding Rossmann-fold domains"/>
    <property type="match status" value="1"/>
</dbReference>
<comment type="caution">
    <text evidence="6">The sequence shown here is derived from an EMBL/GenBank/DDBJ whole genome shotgun (WGS) entry which is preliminary data.</text>
</comment>
<dbReference type="InterPro" id="IPR029753">
    <property type="entry name" value="D-isomer_DH_CS"/>
</dbReference>